<name>A0A1X6MLH2_9APHY</name>
<accession>A0A1X6MLH2</accession>
<feature type="compositionally biased region" description="Polar residues" evidence="1">
    <location>
        <begin position="45"/>
        <end position="55"/>
    </location>
</feature>
<reference evidence="2 3" key="1">
    <citation type="submission" date="2017-04" db="EMBL/GenBank/DDBJ databases">
        <title>Genome Sequence of the Model Brown-Rot Fungus Postia placenta SB12.</title>
        <authorList>
            <consortium name="DOE Joint Genome Institute"/>
            <person name="Gaskell J."/>
            <person name="Kersten P."/>
            <person name="Larrondo L.F."/>
            <person name="Canessa P."/>
            <person name="Martinez D."/>
            <person name="Hibbett D."/>
            <person name="Schmoll M."/>
            <person name="Kubicek C.P."/>
            <person name="Martinez A.T."/>
            <person name="Yadav J."/>
            <person name="Master E."/>
            <person name="Magnuson J.K."/>
            <person name="James T."/>
            <person name="Yaver D."/>
            <person name="Berka R."/>
            <person name="Labutti K."/>
            <person name="Lipzen A."/>
            <person name="Aerts A."/>
            <person name="Barry K."/>
            <person name="Henrissat B."/>
            <person name="Blanchette R."/>
            <person name="Grigoriev I."/>
            <person name="Cullen D."/>
        </authorList>
    </citation>
    <scope>NUCLEOTIDE SEQUENCE [LARGE SCALE GENOMIC DNA]</scope>
    <source>
        <strain evidence="2 3">MAD-698-R-SB12</strain>
    </source>
</reference>
<organism evidence="2 3">
    <name type="scientific">Postia placenta MAD-698-R-SB12</name>
    <dbReference type="NCBI Taxonomy" id="670580"/>
    <lineage>
        <taxon>Eukaryota</taxon>
        <taxon>Fungi</taxon>
        <taxon>Dikarya</taxon>
        <taxon>Basidiomycota</taxon>
        <taxon>Agaricomycotina</taxon>
        <taxon>Agaricomycetes</taxon>
        <taxon>Polyporales</taxon>
        <taxon>Adustoporiaceae</taxon>
        <taxon>Rhodonia</taxon>
    </lineage>
</organism>
<dbReference type="AlphaFoldDB" id="A0A1X6MLH2"/>
<dbReference type="GeneID" id="36332261"/>
<feature type="non-terminal residue" evidence="2">
    <location>
        <position position="1"/>
    </location>
</feature>
<protein>
    <submittedName>
        <fullName evidence="2">Uncharacterized protein</fullName>
    </submittedName>
</protein>
<proteinExistence type="predicted"/>
<keyword evidence="3" id="KW-1185">Reference proteome</keyword>
<evidence type="ECO:0000313" key="2">
    <source>
        <dbReference type="EMBL" id="OSX57032.1"/>
    </source>
</evidence>
<evidence type="ECO:0000313" key="3">
    <source>
        <dbReference type="Proteomes" id="UP000194127"/>
    </source>
</evidence>
<dbReference type="RefSeq" id="XP_024333826.1">
    <property type="nucleotide sequence ID" value="XM_024487312.1"/>
</dbReference>
<dbReference type="Proteomes" id="UP000194127">
    <property type="component" value="Unassembled WGS sequence"/>
</dbReference>
<sequence>DPRGQERARKLGRASSRGPEAPIVVYNDPARSRGQTRSPRRRTGCSNTPPTTGSLFGTRAPRADPLSV</sequence>
<evidence type="ECO:0000256" key="1">
    <source>
        <dbReference type="SAM" id="MobiDB-lite"/>
    </source>
</evidence>
<gene>
    <name evidence="2" type="ORF">POSPLADRAFT_1158354</name>
</gene>
<dbReference type="EMBL" id="KZ110610">
    <property type="protein sequence ID" value="OSX57032.1"/>
    <property type="molecule type" value="Genomic_DNA"/>
</dbReference>
<feature type="region of interest" description="Disordered" evidence="1">
    <location>
        <begin position="1"/>
        <end position="68"/>
    </location>
</feature>